<comment type="caution">
    <text evidence="1">The sequence shown here is derived from an EMBL/GenBank/DDBJ whole genome shotgun (WGS) entry which is preliminary data.</text>
</comment>
<evidence type="ECO:0000313" key="2">
    <source>
        <dbReference type="Proteomes" id="UP000319732"/>
    </source>
</evidence>
<name>A0A545TLX2_9GAMM</name>
<keyword evidence="2" id="KW-1185">Reference proteome</keyword>
<accession>A0A545TLX2</accession>
<gene>
    <name evidence="1" type="ORF">FKG94_14270</name>
</gene>
<dbReference type="RefSeq" id="WP_142905010.1">
    <property type="nucleotide sequence ID" value="NZ_ML660094.1"/>
</dbReference>
<proteinExistence type="predicted"/>
<evidence type="ECO:0000313" key="1">
    <source>
        <dbReference type="EMBL" id="TQV78230.1"/>
    </source>
</evidence>
<dbReference type="AlphaFoldDB" id="A0A545TLX2"/>
<protein>
    <submittedName>
        <fullName evidence="1">Uncharacterized protein</fullName>
    </submittedName>
</protein>
<organism evidence="1 2">
    <name type="scientific">Exilibacterium tricleocarpae</name>
    <dbReference type="NCBI Taxonomy" id="2591008"/>
    <lineage>
        <taxon>Bacteria</taxon>
        <taxon>Pseudomonadati</taxon>
        <taxon>Pseudomonadota</taxon>
        <taxon>Gammaproteobacteria</taxon>
        <taxon>Cellvibrionales</taxon>
        <taxon>Cellvibrionaceae</taxon>
        <taxon>Exilibacterium</taxon>
    </lineage>
</organism>
<dbReference type="EMBL" id="VHSG01000013">
    <property type="protein sequence ID" value="TQV78230.1"/>
    <property type="molecule type" value="Genomic_DNA"/>
</dbReference>
<dbReference type="Proteomes" id="UP000319732">
    <property type="component" value="Unassembled WGS sequence"/>
</dbReference>
<reference evidence="1 2" key="1">
    <citation type="submission" date="2019-06" db="EMBL/GenBank/DDBJ databases">
        <title>Whole genome sequence for Cellvibrionaceae sp. R142.</title>
        <authorList>
            <person name="Wang G."/>
        </authorList>
    </citation>
    <scope>NUCLEOTIDE SEQUENCE [LARGE SCALE GENOMIC DNA]</scope>
    <source>
        <strain evidence="1 2">R142</strain>
    </source>
</reference>
<sequence length="201" mass="22669">MKKNNRPYTGRSAQFIGPDSEFVDFCEGLLVHPSPPAFYQVKKLGIRDFSLIQAIRPQAMCLLSSFCLNRWLQKQQGKFDPTALDDKLALEYWIENNVVTRLGYCSIKAEDSFLSELILAAAYNYLVIVRVENAVALKNFDANPILSRQIELCTQFALAQSLSGLAVVIPNPDYYDIFTAFGFEREIQADTGLPVTFVLKI</sequence>